<dbReference type="CDD" id="cd00067">
    <property type="entry name" value="GAL4"/>
    <property type="match status" value="1"/>
</dbReference>
<evidence type="ECO:0000256" key="5">
    <source>
        <dbReference type="SAM" id="MobiDB-lite"/>
    </source>
</evidence>
<dbReference type="GO" id="GO:0005634">
    <property type="term" value="C:nucleus"/>
    <property type="evidence" value="ECO:0007669"/>
    <property type="project" value="TreeGrafter"/>
</dbReference>
<evidence type="ECO:0000313" key="7">
    <source>
        <dbReference type="EMBL" id="BCR89362.1"/>
    </source>
</evidence>
<dbReference type="GeneID" id="66983720"/>
<dbReference type="SMART" id="SM00066">
    <property type="entry name" value="GAL4"/>
    <property type="match status" value="1"/>
</dbReference>
<dbReference type="PANTHER" id="PTHR37534">
    <property type="entry name" value="TRANSCRIPTIONAL ACTIVATOR PROTEIN UGA3"/>
    <property type="match status" value="1"/>
</dbReference>
<reference evidence="7" key="2">
    <citation type="submission" date="2021-02" db="EMBL/GenBank/DDBJ databases">
        <title>Aspergillus chevalieri M1 genome sequence.</title>
        <authorList>
            <person name="Kadooka C."/>
            <person name="Mori K."/>
            <person name="Futagami T."/>
        </authorList>
    </citation>
    <scope>NUCLEOTIDE SEQUENCE</scope>
    <source>
        <strain evidence="7">M1</strain>
    </source>
</reference>
<feature type="domain" description="Zn(2)-C6 fungal-type" evidence="6">
    <location>
        <begin position="33"/>
        <end position="63"/>
    </location>
</feature>
<feature type="compositionally biased region" description="Basic and acidic residues" evidence="5">
    <location>
        <begin position="1"/>
        <end position="14"/>
    </location>
</feature>
<evidence type="ECO:0000259" key="6">
    <source>
        <dbReference type="PROSITE" id="PS50048"/>
    </source>
</evidence>
<keyword evidence="8" id="KW-1185">Reference proteome</keyword>
<dbReference type="PROSITE" id="PS00463">
    <property type="entry name" value="ZN2_CY6_FUNGAL_1"/>
    <property type="match status" value="1"/>
</dbReference>
<evidence type="ECO:0000256" key="3">
    <source>
        <dbReference type="ARBA" id="ARBA00023163"/>
    </source>
</evidence>
<feature type="region of interest" description="Disordered" evidence="5">
    <location>
        <begin position="82"/>
        <end position="114"/>
    </location>
</feature>
<feature type="compositionally biased region" description="Basic and acidic residues" evidence="5">
    <location>
        <begin position="23"/>
        <end position="33"/>
    </location>
</feature>
<accession>A0A7R7VRG8</accession>
<sequence length="139" mass="15789">MSPREVGQRPEPRRNLVSPHRAPARETYRSRKGCPECRRRKIKCDETRPECGQCLKSGRACHIIDGLFKQHSYTFLATSHVRAGSRQKNRSSGAAQGAVSHENADGDTRREIPEPSRILPSSLLFITTRLTLFLSRSYR</sequence>
<dbReference type="PANTHER" id="PTHR37534:SF9">
    <property type="entry name" value="ZN(II)2CYS6 TRANSCRIPTION FACTOR (EUROFUNG)"/>
    <property type="match status" value="1"/>
</dbReference>
<dbReference type="EMBL" id="AP024420">
    <property type="protein sequence ID" value="BCR89362.1"/>
    <property type="molecule type" value="Genomic_DNA"/>
</dbReference>
<dbReference type="GO" id="GO:0000981">
    <property type="term" value="F:DNA-binding transcription factor activity, RNA polymerase II-specific"/>
    <property type="evidence" value="ECO:0007669"/>
    <property type="project" value="InterPro"/>
</dbReference>
<proteinExistence type="predicted"/>
<dbReference type="Proteomes" id="UP000637239">
    <property type="component" value="Chromosome 5"/>
</dbReference>
<feature type="region of interest" description="Disordered" evidence="5">
    <location>
        <begin position="1"/>
        <end position="33"/>
    </location>
</feature>
<organism evidence="7 8">
    <name type="scientific">Aspergillus chevalieri</name>
    <name type="common">Eurotium chevalieri</name>
    <dbReference type="NCBI Taxonomy" id="182096"/>
    <lineage>
        <taxon>Eukaryota</taxon>
        <taxon>Fungi</taxon>
        <taxon>Dikarya</taxon>
        <taxon>Ascomycota</taxon>
        <taxon>Pezizomycotina</taxon>
        <taxon>Eurotiomycetes</taxon>
        <taxon>Eurotiomycetidae</taxon>
        <taxon>Eurotiales</taxon>
        <taxon>Aspergillaceae</taxon>
        <taxon>Aspergillus</taxon>
        <taxon>Aspergillus subgen. Aspergillus</taxon>
    </lineage>
</organism>
<protein>
    <recommendedName>
        <fullName evidence="6">Zn(2)-C6 fungal-type domain-containing protein</fullName>
    </recommendedName>
</protein>
<dbReference type="GO" id="GO:0000976">
    <property type="term" value="F:transcription cis-regulatory region binding"/>
    <property type="evidence" value="ECO:0007669"/>
    <property type="project" value="TreeGrafter"/>
</dbReference>
<evidence type="ECO:0000256" key="4">
    <source>
        <dbReference type="ARBA" id="ARBA00023242"/>
    </source>
</evidence>
<dbReference type="KEGG" id="ache:ACHE_50560A"/>
<keyword evidence="1" id="KW-0805">Transcription regulation</keyword>
<feature type="compositionally biased region" description="Basic and acidic residues" evidence="5">
    <location>
        <begin position="102"/>
        <end position="114"/>
    </location>
</feature>
<keyword evidence="3" id="KW-0804">Transcription</keyword>
<dbReference type="PROSITE" id="PS50048">
    <property type="entry name" value="ZN2_CY6_FUNGAL_2"/>
    <property type="match status" value="1"/>
</dbReference>
<gene>
    <name evidence="7" type="ORF">ACHE_50560A</name>
</gene>
<evidence type="ECO:0000313" key="8">
    <source>
        <dbReference type="Proteomes" id="UP000637239"/>
    </source>
</evidence>
<keyword evidence="2" id="KW-0238">DNA-binding</keyword>
<dbReference type="GO" id="GO:0008270">
    <property type="term" value="F:zinc ion binding"/>
    <property type="evidence" value="ECO:0007669"/>
    <property type="project" value="InterPro"/>
</dbReference>
<keyword evidence="4" id="KW-0539">Nucleus</keyword>
<evidence type="ECO:0000256" key="1">
    <source>
        <dbReference type="ARBA" id="ARBA00023015"/>
    </source>
</evidence>
<dbReference type="InterPro" id="IPR001138">
    <property type="entry name" value="Zn2Cys6_DnaBD"/>
</dbReference>
<dbReference type="Gene3D" id="4.10.240.10">
    <property type="entry name" value="Zn(2)-C6 fungal-type DNA-binding domain"/>
    <property type="match status" value="1"/>
</dbReference>
<name>A0A7R7VRG8_ASPCH</name>
<dbReference type="InterPro" id="IPR036864">
    <property type="entry name" value="Zn2-C6_fun-type_DNA-bd_sf"/>
</dbReference>
<dbReference type="Pfam" id="PF00172">
    <property type="entry name" value="Zn_clus"/>
    <property type="match status" value="1"/>
</dbReference>
<dbReference type="SUPFAM" id="SSF57701">
    <property type="entry name" value="Zn2/Cys6 DNA-binding domain"/>
    <property type="match status" value="1"/>
</dbReference>
<dbReference type="AlphaFoldDB" id="A0A7R7VRG8"/>
<reference evidence="7" key="1">
    <citation type="submission" date="2021-01" db="EMBL/GenBank/DDBJ databases">
        <authorList>
            <consortium name="Aspergillus chevalieri M1 genome sequencing consortium"/>
            <person name="Kazuki M."/>
            <person name="Futagami T."/>
        </authorList>
    </citation>
    <scope>NUCLEOTIDE SEQUENCE</scope>
    <source>
        <strain evidence="7">M1</strain>
    </source>
</reference>
<dbReference type="GO" id="GO:0045944">
    <property type="term" value="P:positive regulation of transcription by RNA polymerase II"/>
    <property type="evidence" value="ECO:0007669"/>
    <property type="project" value="TreeGrafter"/>
</dbReference>
<dbReference type="RefSeq" id="XP_043137884.1">
    <property type="nucleotide sequence ID" value="XM_043280290.1"/>
</dbReference>
<evidence type="ECO:0000256" key="2">
    <source>
        <dbReference type="ARBA" id="ARBA00023125"/>
    </source>
</evidence>